<gene>
    <name evidence="3" type="ORF">BDD41_3426</name>
</gene>
<dbReference type="RefSeq" id="WP_072464423.1">
    <property type="nucleotide sequence ID" value="NZ_CP038197.1"/>
</dbReference>
<dbReference type="InterPro" id="IPR041698">
    <property type="entry name" value="Methyltransf_25"/>
</dbReference>
<dbReference type="GO" id="GO:0003700">
    <property type="term" value="F:DNA-binding transcription factor activity"/>
    <property type="evidence" value="ECO:0007669"/>
    <property type="project" value="TreeGrafter"/>
</dbReference>
<evidence type="ECO:0000313" key="3">
    <source>
        <dbReference type="EMBL" id="REF68383.1"/>
    </source>
</evidence>
<dbReference type="EMBL" id="QTUJ01000003">
    <property type="protein sequence ID" value="REF68383.1"/>
    <property type="molecule type" value="Genomic_DNA"/>
</dbReference>
<protein>
    <submittedName>
        <fullName evidence="3">Transcriptional regulator with XRE-family HTH domain</fullName>
    </submittedName>
</protein>
<dbReference type="SUPFAM" id="SSF47413">
    <property type="entry name" value="lambda repressor-like DNA-binding domains"/>
    <property type="match status" value="1"/>
</dbReference>
<name>A0A3D9XH39_PARVE</name>
<dbReference type="PROSITE" id="PS50943">
    <property type="entry name" value="HTH_CROC1"/>
    <property type="match status" value="1"/>
</dbReference>
<dbReference type="CDD" id="cd00093">
    <property type="entry name" value="HTH_XRE"/>
    <property type="match status" value="1"/>
</dbReference>
<dbReference type="CDD" id="cd02209">
    <property type="entry name" value="cupin_XRE_C"/>
    <property type="match status" value="1"/>
</dbReference>
<accession>A0A3D9XH39</accession>
<dbReference type="Pfam" id="PF01381">
    <property type="entry name" value="HTH_3"/>
    <property type="match status" value="1"/>
</dbReference>
<dbReference type="CDD" id="cd02440">
    <property type="entry name" value="AdoMet_MTases"/>
    <property type="match status" value="1"/>
</dbReference>
<sequence>MTFNPSLSSALGSKLSQLRRKRGLTLDGLAELSLVSRAAISALEQGNGNPRVQTLWNLADALGVNFSTLLDDSTDTIVSDEDGIRVRLLERQTSPKMVEVFLMELPPGGARYAKAHPRDVREHIVVLAGEMRAGPSEAPSLLRSGQSISFAADTPHLYAGGESPSRAIVTVVYPEPSYASGPDRDLAWPGNAGEWDAVSALLARAAIEVQNGLEVNVTTFGPPVPEAKRAHRELAKVVEGLFPSPVIRRFVTCELGPSVVSLYRPAQMSHLGACPPTFSSNLARRCWGYAESALEPASASRVEEWSKLSLQPGPIVETSLLAELCTRAGRATVPYGVGSSLHEKTVRADASQRLFEARIDVDAYESYELVHPAYARQTLAVAAQLPAETEQAGPRILDIGTGPGLPLAMLLELRPDIRAVAVDPSDVAFGHLSRRFSGNGNVEIIHGSVTELGEPEKPFDCAVSIGASHHLDTAAFLCAIRDQLKSGARLIVADEMIAPYNTLEQRQCRLLRHHLWYVLDTLVSLPSDADSADVRTAERLATVLPLASAFAHKGNHDAAMRLTRDVYEEVSELKRPVVPSTPLAVFSRFHLLELQALIAGLDYEVEQKTHPGRFIALANACGLDLAHHQRIYATDGDGHLDGGTHLFVFEAR</sequence>
<evidence type="ECO:0000259" key="2">
    <source>
        <dbReference type="PROSITE" id="PS50943"/>
    </source>
</evidence>
<dbReference type="Gene3D" id="1.10.260.40">
    <property type="entry name" value="lambda repressor-like DNA-binding domains"/>
    <property type="match status" value="1"/>
</dbReference>
<dbReference type="Proteomes" id="UP000256941">
    <property type="component" value="Unassembled WGS sequence"/>
</dbReference>
<dbReference type="GO" id="GO:0003677">
    <property type="term" value="F:DNA binding"/>
    <property type="evidence" value="ECO:0007669"/>
    <property type="project" value="UniProtKB-KW"/>
</dbReference>
<dbReference type="SUPFAM" id="SSF53335">
    <property type="entry name" value="S-adenosyl-L-methionine-dependent methyltransferases"/>
    <property type="match status" value="1"/>
</dbReference>
<keyword evidence="1" id="KW-0238">DNA-binding</keyword>
<dbReference type="InterPro" id="IPR001387">
    <property type="entry name" value="Cro/C1-type_HTH"/>
</dbReference>
<dbReference type="SUPFAM" id="SSF51182">
    <property type="entry name" value="RmlC-like cupins"/>
    <property type="match status" value="1"/>
</dbReference>
<dbReference type="PANTHER" id="PTHR46797">
    <property type="entry name" value="HTH-TYPE TRANSCRIPTIONAL REGULATOR"/>
    <property type="match status" value="1"/>
</dbReference>
<dbReference type="Gene3D" id="2.60.120.10">
    <property type="entry name" value="Jelly Rolls"/>
    <property type="match status" value="1"/>
</dbReference>
<dbReference type="Gene3D" id="3.40.50.150">
    <property type="entry name" value="Vaccinia Virus protein VP39"/>
    <property type="match status" value="1"/>
</dbReference>
<dbReference type="SMART" id="SM00530">
    <property type="entry name" value="HTH_XRE"/>
    <property type="match status" value="1"/>
</dbReference>
<feature type="domain" description="HTH cro/C1-type" evidence="2">
    <location>
        <begin position="15"/>
        <end position="69"/>
    </location>
</feature>
<evidence type="ECO:0000313" key="4">
    <source>
        <dbReference type="Proteomes" id="UP000256941"/>
    </source>
</evidence>
<comment type="caution">
    <text evidence="3">The sequence shown here is derived from an EMBL/GenBank/DDBJ whole genome shotgun (WGS) entry which is preliminary data.</text>
</comment>
<proteinExistence type="predicted"/>
<dbReference type="InterPro" id="IPR014710">
    <property type="entry name" value="RmlC-like_jellyroll"/>
</dbReference>
<dbReference type="InterPro" id="IPR029063">
    <property type="entry name" value="SAM-dependent_MTases_sf"/>
</dbReference>
<dbReference type="GO" id="GO:0005829">
    <property type="term" value="C:cytosol"/>
    <property type="evidence" value="ECO:0007669"/>
    <property type="project" value="TreeGrafter"/>
</dbReference>
<reference evidence="3 4" key="1">
    <citation type="submission" date="2018-08" db="EMBL/GenBank/DDBJ databases">
        <title>Genomic Encyclopedia of Archaeal and Bacterial Type Strains, Phase II (KMG-II): from individual species to whole genera.</title>
        <authorList>
            <person name="Goeker M."/>
        </authorList>
    </citation>
    <scope>NUCLEOTIDE SEQUENCE [LARGE SCALE GENOMIC DNA]</scope>
    <source>
        <strain evidence="3 4">DSM 17099</strain>
    </source>
</reference>
<dbReference type="InterPro" id="IPR010982">
    <property type="entry name" value="Lambda_DNA-bd_dom_sf"/>
</dbReference>
<dbReference type="InterPro" id="IPR050807">
    <property type="entry name" value="TransReg_Diox_bact_type"/>
</dbReference>
<dbReference type="PANTHER" id="PTHR46797:SF1">
    <property type="entry name" value="METHYLPHOSPHONATE SYNTHASE"/>
    <property type="match status" value="1"/>
</dbReference>
<dbReference type="AlphaFoldDB" id="A0A3D9XH39"/>
<organism evidence="3 4">
    <name type="scientific">Paracoccus versutus</name>
    <name type="common">Thiobacillus versutus</name>
    <dbReference type="NCBI Taxonomy" id="34007"/>
    <lineage>
        <taxon>Bacteria</taxon>
        <taxon>Pseudomonadati</taxon>
        <taxon>Pseudomonadota</taxon>
        <taxon>Alphaproteobacteria</taxon>
        <taxon>Rhodobacterales</taxon>
        <taxon>Paracoccaceae</taxon>
        <taxon>Paracoccus</taxon>
    </lineage>
</organism>
<dbReference type="InterPro" id="IPR011051">
    <property type="entry name" value="RmlC_Cupin_sf"/>
</dbReference>
<dbReference type="Pfam" id="PF13649">
    <property type="entry name" value="Methyltransf_25"/>
    <property type="match status" value="1"/>
</dbReference>
<evidence type="ECO:0000256" key="1">
    <source>
        <dbReference type="ARBA" id="ARBA00023125"/>
    </source>
</evidence>